<proteinExistence type="predicted"/>
<dbReference type="PROSITE" id="PS51318">
    <property type="entry name" value="TAT"/>
    <property type="match status" value="1"/>
</dbReference>
<evidence type="ECO:0000256" key="1">
    <source>
        <dbReference type="SAM" id="MobiDB-lite"/>
    </source>
</evidence>
<reference evidence="2 3" key="1">
    <citation type="journal article" date="2013" name="PLoS Pathog.">
        <title>Genomic analysis of the Kiwifruit pathogen Pseudomonas syringae pv. actinidiae provides insight into the origins of an emergent plant disease.</title>
        <authorList>
            <person name="McCann H.C."/>
            <person name="Rikkerink E.H."/>
            <person name="Bertels F."/>
            <person name="Fiers M."/>
            <person name="Lu A."/>
            <person name="Rees-George J."/>
            <person name="Andersen M.T."/>
            <person name="Gleave A.P."/>
            <person name="Haubold B."/>
            <person name="Wohlers M.W."/>
            <person name="Guttman D.S."/>
            <person name="Wang P.W."/>
            <person name="Straub C."/>
            <person name="Vanneste J.L."/>
            <person name="Rainey P.B."/>
            <person name="Templeton M.D."/>
        </authorList>
    </citation>
    <scope>NUCLEOTIDE SEQUENCE [LARGE SCALE GENOMIC DNA]</scope>
    <source>
        <strain evidence="2 3">ICMP 19096</strain>
    </source>
</reference>
<dbReference type="InterPro" id="IPR006311">
    <property type="entry name" value="TAT_signal"/>
</dbReference>
<evidence type="ECO:0000313" key="3">
    <source>
        <dbReference type="Proteomes" id="UP000018849"/>
    </source>
</evidence>
<feature type="compositionally biased region" description="Acidic residues" evidence="1">
    <location>
        <begin position="1"/>
        <end position="10"/>
    </location>
</feature>
<dbReference type="EMBL" id="AOKF01000831">
    <property type="protein sequence ID" value="EPN64593.1"/>
    <property type="molecule type" value="Genomic_DNA"/>
</dbReference>
<evidence type="ECO:0000313" key="2">
    <source>
        <dbReference type="EMBL" id="EPN64593.1"/>
    </source>
</evidence>
<comment type="caution">
    <text evidence="2">The sequence shown here is derived from an EMBL/GenBank/DDBJ whole genome shotgun (WGS) entry which is preliminary data.</text>
</comment>
<organism evidence="2 3">
    <name type="scientific">Pseudomonas syringae pv. actinidiae ICMP 19096</name>
    <dbReference type="NCBI Taxonomy" id="1194405"/>
    <lineage>
        <taxon>Bacteria</taxon>
        <taxon>Pseudomonadati</taxon>
        <taxon>Pseudomonadota</taxon>
        <taxon>Gammaproteobacteria</taxon>
        <taxon>Pseudomonadales</taxon>
        <taxon>Pseudomonadaceae</taxon>
        <taxon>Pseudomonas</taxon>
        <taxon>Pseudomonas syringae</taxon>
    </lineage>
</organism>
<protein>
    <submittedName>
        <fullName evidence="2">Acid phosphatase</fullName>
    </submittedName>
</protein>
<feature type="non-terminal residue" evidence="2">
    <location>
        <position position="26"/>
    </location>
</feature>
<accession>A0A656K195</accession>
<name>A0A656K195_PSESF</name>
<feature type="region of interest" description="Disordered" evidence="1">
    <location>
        <begin position="1"/>
        <end position="26"/>
    </location>
</feature>
<sequence>MSDKPEDENTNENPGRRRFLGGMAAL</sequence>
<dbReference type="Proteomes" id="UP000018849">
    <property type="component" value="Unassembled WGS sequence"/>
</dbReference>
<gene>
    <name evidence="2" type="ORF">A245_09966</name>
</gene>
<dbReference type="AlphaFoldDB" id="A0A656K195"/>